<dbReference type="InterPro" id="IPR058637">
    <property type="entry name" value="YknX-like_C"/>
</dbReference>
<dbReference type="GO" id="GO:0015562">
    <property type="term" value="F:efflux transmembrane transporter activity"/>
    <property type="evidence" value="ECO:0007669"/>
    <property type="project" value="TreeGrafter"/>
</dbReference>
<dbReference type="GO" id="GO:1990281">
    <property type="term" value="C:efflux pump complex"/>
    <property type="evidence" value="ECO:0007669"/>
    <property type="project" value="TreeGrafter"/>
</dbReference>
<comment type="caution">
    <text evidence="7">The sequence shown here is derived from an EMBL/GenBank/DDBJ whole genome shotgun (WGS) entry which is preliminary data.</text>
</comment>
<comment type="similarity">
    <text evidence="1">Belongs to the membrane fusion protein (MFP) (TC 8.A.1) family.</text>
</comment>
<evidence type="ECO:0000256" key="3">
    <source>
        <dbReference type="SAM" id="Phobius"/>
    </source>
</evidence>
<keyword evidence="3" id="KW-0812">Transmembrane</keyword>
<keyword evidence="2" id="KW-0175">Coiled coil</keyword>
<dbReference type="Proteomes" id="UP000283003">
    <property type="component" value="Unassembled WGS sequence"/>
</dbReference>
<sequence>MEYETRLNNRHDETSEQDVFVNDVDTIGIDDGEAQRRRRKQVMIGGAIALLVIVAIAIALSLGKGGSAGVDGAEASQIPVVTVIVPGTESVVGGITASGTLAARQPLPVGSVGEGGQVSEVRVDEGDWVRKGQVLAVIDRSVQSQQAAAQAAQVQVARADAALAQSNLERALKLVDRGFISKADVDRLTSTRDAEVARVRVAEAQLRELNARNARLNILAPAGGLVLERNVEVGQVVSGGNTPLFLIAGGGEMELAALVGESELSRLAVGASAEVSPVGSDKTFSGQIWQLSPTIDETSRQGEARIALAYDRALRPGGFATAVMGTGGVSAPILPESAIQNDENGAYVFVVGKDNRVKRRGVKTGVVTGAGITITEGLTGDERVVLRAGGFLFDGDEVKPQRAGAAG</sequence>
<dbReference type="Pfam" id="PF25973">
    <property type="entry name" value="BSH_CzcB"/>
    <property type="match status" value="1"/>
</dbReference>
<dbReference type="InterPro" id="IPR058647">
    <property type="entry name" value="BSH_CzcB-like"/>
</dbReference>
<feature type="coiled-coil region" evidence="2">
    <location>
        <begin position="192"/>
        <end position="219"/>
    </location>
</feature>
<dbReference type="EMBL" id="RXOL01000002">
    <property type="protein sequence ID" value="RVQ67679.1"/>
    <property type="molecule type" value="Genomic_DNA"/>
</dbReference>
<keyword evidence="8" id="KW-1185">Reference proteome</keyword>
<accession>A0A437GYF4</accession>
<dbReference type="InterPro" id="IPR006143">
    <property type="entry name" value="RND_pump_MFP"/>
</dbReference>
<feature type="domain" description="YknX-like C-terminal permuted SH3-like" evidence="6">
    <location>
        <begin position="334"/>
        <end position="399"/>
    </location>
</feature>
<dbReference type="AlphaFoldDB" id="A0A437GYF4"/>
<dbReference type="SUPFAM" id="SSF111369">
    <property type="entry name" value="HlyD-like secretion proteins"/>
    <property type="match status" value="1"/>
</dbReference>
<name>A0A437GYF4_9SPHN</name>
<evidence type="ECO:0000313" key="8">
    <source>
        <dbReference type="Proteomes" id="UP000283003"/>
    </source>
</evidence>
<protein>
    <submittedName>
        <fullName evidence="7">Efflux RND transporter periplasmic adaptor subunit</fullName>
    </submittedName>
</protein>
<dbReference type="OrthoDB" id="7422354at2"/>
<organism evidence="7 8">
    <name type="scientific">Croceicoccus ponticola</name>
    <dbReference type="NCBI Taxonomy" id="2217664"/>
    <lineage>
        <taxon>Bacteria</taxon>
        <taxon>Pseudomonadati</taxon>
        <taxon>Pseudomonadota</taxon>
        <taxon>Alphaproteobacteria</taxon>
        <taxon>Sphingomonadales</taxon>
        <taxon>Erythrobacteraceae</taxon>
        <taxon>Croceicoccus</taxon>
    </lineage>
</organism>
<keyword evidence="3" id="KW-0472">Membrane</keyword>
<dbReference type="Pfam" id="PF25989">
    <property type="entry name" value="YknX_C"/>
    <property type="match status" value="1"/>
</dbReference>
<feature type="domain" description="CzcB-like barrel-sandwich hybrid" evidence="5">
    <location>
        <begin position="116"/>
        <end position="248"/>
    </location>
</feature>
<dbReference type="RefSeq" id="WP_127612188.1">
    <property type="nucleotide sequence ID" value="NZ_RXOL01000002.1"/>
</dbReference>
<evidence type="ECO:0000256" key="1">
    <source>
        <dbReference type="ARBA" id="ARBA00009477"/>
    </source>
</evidence>
<evidence type="ECO:0000259" key="5">
    <source>
        <dbReference type="Pfam" id="PF25973"/>
    </source>
</evidence>
<evidence type="ECO:0000256" key="2">
    <source>
        <dbReference type="SAM" id="Coils"/>
    </source>
</evidence>
<dbReference type="PANTHER" id="PTHR30469:SF15">
    <property type="entry name" value="HLYD FAMILY OF SECRETION PROTEINS"/>
    <property type="match status" value="1"/>
</dbReference>
<feature type="transmembrane region" description="Helical" evidence="3">
    <location>
        <begin position="42"/>
        <end position="62"/>
    </location>
</feature>
<dbReference type="Gene3D" id="2.40.50.100">
    <property type="match status" value="1"/>
</dbReference>
<dbReference type="PANTHER" id="PTHR30469">
    <property type="entry name" value="MULTIDRUG RESISTANCE PROTEIN MDTA"/>
    <property type="match status" value="1"/>
</dbReference>
<dbReference type="Gene3D" id="2.40.30.170">
    <property type="match status" value="1"/>
</dbReference>
<feature type="domain" description="CusB-like beta-barrel" evidence="4">
    <location>
        <begin position="257"/>
        <end position="324"/>
    </location>
</feature>
<dbReference type="Gene3D" id="1.10.287.470">
    <property type="entry name" value="Helix hairpin bin"/>
    <property type="match status" value="1"/>
</dbReference>
<evidence type="ECO:0000313" key="7">
    <source>
        <dbReference type="EMBL" id="RVQ67679.1"/>
    </source>
</evidence>
<gene>
    <name evidence="7" type="ORF">EKN06_07005</name>
</gene>
<dbReference type="Pfam" id="PF25954">
    <property type="entry name" value="Beta-barrel_RND_2"/>
    <property type="match status" value="1"/>
</dbReference>
<evidence type="ECO:0000259" key="6">
    <source>
        <dbReference type="Pfam" id="PF25989"/>
    </source>
</evidence>
<reference evidence="7 8" key="1">
    <citation type="submission" date="2018-12" db="EMBL/GenBank/DDBJ databases">
        <title>Croceicoccus ponticola sp. nov., a lipolytic bacterium isolated from seawater.</title>
        <authorList>
            <person name="Yoon J.-H."/>
        </authorList>
    </citation>
    <scope>NUCLEOTIDE SEQUENCE [LARGE SCALE GENOMIC DNA]</scope>
    <source>
        <strain evidence="7 8">GM-16</strain>
    </source>
</reference>
<keyword evidence="3" id="KW-1133">Transmembrane helix</keyword>
<evidence type="ECO:0000259" key="4">
    <source>
        <dbReference type="Pfam" id="PF25954"/>
    </source>
</evidence>
<dbReference type="Gene3D" id="2.40.420.20">
    <property type="match status" value="1"/>
</dbReference>
<dbReference type="InterPro" id="IPR058792">
    <property type="entry name" value="Beta-barrel_RND_2"/>
</dbReference>
<proteinExistence type="inferred from homology"/>
<dbReference type="NCBIfam" id="TIGR01730">
    <property type="entry name" value="RND_mfp"/>
    <property type="match status" value="1"/>
</dbReference>